<sequence length="71" mass="7960">MGCQVFVAQVMAKKSEDKRLENILEVREFPDVFPEDLPALPPVPQVEFQIELIPGAAPVARAPYRLAHSEM</sequence>
<organism evidence="1">
    <name type="scientific">Tanacetum cinerariifolium</name>
    <name type="common">Dalmatian daisy</name>
    <name type="synonym">Chrysanthemum cinerariifolium</name>
    <dbReference type="NCBI Taxonomy" id="118510"/>
    <lineage>
        <taxon>Eukaryota</taxon>
        <taxon>Viridiplantae</taxon>
        <taxon>Streptophyta</taxon>
        <taxon>Embryophyta</taxon>
        <taxon>Tracheophyta</taxon>
        <taxon>Spermatophyta</taxon>
        <taxon>Magnoliopsida</taxon>
        <taxon>eudicotyledons</taxon>
        <taxon>Gunneridae</taxon>
        <taxon>Pentapetalae</taxon>
        <taxon>asterids</taxon>
        <taxon>campanulids</taxon>
        <taxon>Asterales</taxon>
        <taxon>Asteraceae</taxon>
        <taxon>Asteroideae</taxon>
        <taxon>Anthemideae</taxon>
        <taxon>Anthemidinae</taxon>
        <taxon>Tanacetum</taxon>
    </lineage>
</organism>
<protein>
    <submittedName>
        <fullName evidence="1">Putative reverse transcriptase domain-containing protein</fullName>
    </submittedName>
</protein>
<name>A0A699T7X6_TANCI</name>
<dbReference type="GO" id="GO:0003964">
    <property type="term" value="F:RNA-directed DNA polymerase activity"/>
    <property type="evidence" value="ECO:0007669"/>
    <property type="project" value="UniProtKB-KW"/>
</dbReference>
<reference evidence="1" key="1">
    <citation type="journal article" date="2019" name="Sci. Rep.">
        <title>Draft genome of Tanacetum cinerariifolium, the natural source of mosquito coil.</title>
        <authorList>
            <person name="Yamashiro T."/>
            <person name="Shiraishi A."/>
            <person name="Satake H."/>
            <person name="Nakayama K."/>
        </authorList>
    </citation>
    <scope>NUCLEOTIDE SEQUENCE</scope>
</reference>
<gene>
    <name evidence="1" type="ORF">Tci_877427</name>
</gene>
<comment type="caution">
    <text evidence="1">The sequence shown here is derived from an EMBL/GenBank/DDBJ whole genome shotgun (WGS) entry which is preliminary data.</text>
</comment>
<dbReference type="AlphaFoldDB" id="A0A699T7X6"/>
<keyword evidence="1" id="KW-0695">RNA-directed DNA polymerase</keyword>
<keyword evidence="1" id="KW-0808">Transferase</keyword>
<evidence type="ECO:0000313" key="1">
    <source>
        <dbReference type="EMBL" id="GFD05458.1"/>
    </source>
</evidence>
<dbReference type="EMBL" id="BKCJ011218498">
    <property type="protein sequence ID" value="GFD05458.1"/>
    <property type="molecule type" value="Genomic_DNA"/>
</dbReference>
<accession>A0A699T7X6</accession>
<keyword evidence="1" id="KW-0548">Nucleotidyltransferase</keyword>
<proteinExistence type="predicted"/>